<keyword evidence="1" id="KW-0805">Transcription regulation</keyword>
<dbReference type="PANTHER" id="PTHR33154">
    <property type="entry name" value="TRANSCRIPTIONAL REGULATOR, ARSR FAMILY"/>
    <property type="match status" value="1"/>
</dbReference>
<evidence type="ECO:0000313" key="6">
    <source>
        <dbReference type="Proteomes" id="UP000002654"/>
    </source>
</evidence>
<dbReference type="Pfam" id="PF01022">
    <property type="entry name" value="HTH_5"/>
    <property type="match status" value="1"/>
</dbReference>
<dbReference type="GeneID" id="11262734"/>
<dbReference type="AlphaFoldDB" id="G4RLM2"/>
<dbReference type="InterPro" id="IPR036388">
    <property type="entry name" value="WH-like_DNA-bd_sf"/>
</dbReference>
<gene>
    <name evidence="5" type="primary">arsR</name>
    <name evidence="5" type="ordered locus">TTX_1849</name>
</gene>
<dbReference type="InterPro" id="IPR036390">
    <property type="entry name" value="WH_DNA-bd_sf"/>
</dbReference>
<keyword evidence="2" id="KW-0238">DNA-binding</keyword>
<dbReference type="PaxDb" id="768679-TTX_1849"/>
<dbReference type="RefSeq" id="WP_014127721.1">
    <property type="nucleotide sequence ID" value="NC_016070.1"/>
</dbReference>
<dbReference type="PATRIC" id="fig|768679.9.peg.1873"/>
<dbReference type="eggNOG" id="arCOG04056">
    <property type="taxonomic scope" value="Archaea"/>
</dbReference>
<keyword evidence="3" id="KW-0804">Transcription</keyword>
<dbReference type="Gene3D" id="1.10.10.10">
    <property type="entry name" value="Winged helix-like DNA-binding domain superfamily/Winged helix DNA-binding domain"/>
    <property type="match status" value="1"/>
</dbReference>
<dbReference type="HOGENOM" id="CLU_184944_1_0_2"/>
<evidence type="ECO:0000313" key="5">
    <source>
        <dbReference type="EMBL" id="CCC82467.1"/>
    </source>
</evidence>
<accession>G4RLM2</accession>
<dbReference type="InterPro" id="IPR001845">
    <property type="entry name" value="HTH_ArsR_DNA-bd_dom"/>
</dbReference>
<organism evidence="5 6">
    <name type="scientific">Thermoproteus tenax (strain ATCC 35583 / DSM 2078 / JCM 9277 / NBRC 100435 / Kra 1)</name>
    <dbReference type="NCBI Taxonomy" id="768679"/>
    <lineage>
        <taxon>Archaea</taxon>
        <taxon>Thermoproteota</taxon>
        <taxon>Thermoprotei</taxon>
        <taxon>Thermoproteales</taxon>
        <taxon>Thermoproteaceae</taxon>
        <taxon>Thermoproteus</taxon>
    </lineage>
</organism>
<reference evidence="5 6" key="1">
    <citation type="journal article" date="2011" name="PLoS ONE">
        <title>The complete genome sequence of Thermoproteus tenax: a physiologically versatile member of the Crenarchaeota.</title>
        <authorList>
            <person name="Siebers B."/>
            <person name="Zaparty M."/>
            <person name="Raddatz G."/>
            <person name="Tjaden B."/>
            <person name="Albers S.V."/>
            <person name="Bell S.D."/>
            <person name="Blombach F."/>
            <person name="Kletzin A."/>
            <person name="Kyrpides N."/>
            <person name="Lanz C."/>
            <person name="Plagens A."/>
            <person name="Rampp M."/>
            <person name="Rosinus A."/>
            <person name="von Jan M."/>
            <person name="Makarova K.S."/>
            <person name="Klenk H.P."/>
            <person name="Schuster S.C."/>
            <person name="Hensel R."/>
        </authorList>
    </citation>
    <scope>NUCLEOTIDE SEQUENCE [LARGE SCALE GENOMIC DNA]</scope>
    <source>
        <strain evidence="6">ATCC 35583 / DSM 2078 / JCM 9277 / NBRC 100435 / Kra 1</strain>
    </source>
</reference>
<dbReference type="Proteomes" id="UP000002654">
    <property type="component" value="Chromosome"/>
</dbReference>
<dbReference type="CDD" id="cd00090">
    <property type="entry name" value="HTH_ARSR"/>
    <property type="match status" value="1"/>
</dbReference>
<dbReference type="InterPro" id="IPR011991">
    <property type="entry name" value="ArsR-like_HTH"/>
</dbReference>
<dbReference type="SUPFAM" id="SSF46785">
    <property type="entry name" value="Winged helix' DNA-binding domain"/>
    <property type="match status" value="1"/>
</dbReference>
<dbReference type="GO" id="GO:0003677">
    <property type="term" value="F:DNA binding"/>
    <property type="evidence" value="ECO:0007669"/>
    <property type="project" value="UniProtKB-KW"/>
</dbReference>
<proteinExistence type="predicted"/>
<dbReference type="KEGG" id="ttn:TTX_1849"/>
<sequence>MTDADFVLGAKTRIKIIRELYKLAETNTTDLARRLGLSYNQLEVHLRILREAGIIEEHRIGRVRLVSLRREPEVLELAKAISNLAQLLERTKKASS</sequence>
<keyword evidence="6" id="KW-1185">Reference proteome</keyword>
<dbReference type="GO" id="GO:0003700">
    <property type="term" value="F:DNA-binding transcription factor activity"/>
    <property type="evidence" value="ECO:0007669"/>
    <property type="project" value="InterPro"/>
</dbReference>
<protein>
    <submittedName>
        <fullName evidence="5">Transcriptional regulator, ArsR-family</fullName>
    </submittedName>
</protein>
<dbReference type="STRING" id="768679.TTX_1849"/>
<feature type="domain" description="HTH arsR-type" evidence="4">
    <location>
        <begin position="1"/>
        <end position="89"/>
    </location>
</feature>
<dbReference type="EMBL" id="FN869859">
    <property type="protein sequence ID" value="CCC82467.1"/>
    <property type="molecule type" value="Genomic_DNA"/>
</dbReference>
<dbReference type="InterPro" id="IPR051081">
    <property type="entry name" value="HTH_MetalResp_TranReg"/>
</dbReference>
<dbReference type="SMART" id="SM00418">
    <property type="entry name" value="HTH_ARSR"/>
    <property type="match status" value="1"/>
</dbReference>
<evidence type="ECO:0000256" key="3">
    <source>
        <dbReference type="ARBA" id="ARBA00023163"/>
    </source>
</evidence>
<dbReference type="OrthoDB" id="28763at2157"/>
<evidence type="ECO:0000259" key="4">
    <source>
        <dbReference type="PROSITE" id="PS50987"/>
    </source>
</evidence>
<dbReference type="PANTHER" id="PTHR33154:SF33">
    <property type="entry name" value="TRANSCRIPTIONAL REPRESSOR SDPR"/>
    <property type="match status" value="1"/>
</dbReference>
<evidence type="ECO:0000256" key="1">
    <source>
        <dbReference type="ARBA" id="ARBA00023015"/>
    </source>
</evidence>
<evidence type="ECO:0000256" key="2">
    <source>
        <dbReference type="ARBA" id="ARBA00023125"/>
    </source>
</evidence>
<name>G4RLM2_THETK</name>
<dbReference type="PROSITE" id="PS50987">
    <property type="entry name" value="HTH_ARSR_2"/>
    <property type="match status" value="1"/>
</dbReference>